<protein>
    <recommendedName>
        <fullName evidence="2">Exonuclease VII large subunit C-terminal domain-containing protein</fullName>
    </recommendedName>
</protein>
<organism evidence="3 4">
    <name type="scientific">Halopseudomonas pertucinogena</name>
    <dbReference type="NCBI Taxonomy" id="86175"/>
    <lineage>
        <taxon>Bacteria</taxon>
        <taxon>Pseudomonadati</taxon>
        <taxon>Pseudomonadota</taxon>
        <taxon>Gammaproteobacteria</taxon>
        <taxon>Pseudomonadales</taxon>
        <taxon>Pseudomonadaceae</taxon>
        <taxon>Halopseudomonas</taxon>
    </lineage>
</organism>
<evidence type="ECO:0000313" key="4">
    <source>
        <dbReference type="Proteomes" id="UP000633263"/>
    </source>
</evidence>
<keyword evidence="1" id="KW-0175">Coiled coil</keyword>
<dbReference type="InterPro" id="IPR003753">
    <property type="entry name" value="Exonuc_VII_L"/>
</dbReference>
<evidence type="ECO:0000256" key="1">
    <source>
        <dbReference type="SAM" id="Coils"/>
    </source>
</evidence>
<reference evidence="4" key="1">
    <citation type="journal article" date="2019" name="Int. J. Syst. Evol. Microbiol.">
        <title>The Global Catalogue of Microorganisms (GCM) 10K type strain sequencing project: providing services to taxonomists for standard genome sequencing and annotation.</title>
        <authorList>
            <consortium name="The Broad Institute Genomics Platform"/>
            <consortium name="The Broad Institute Genome Sequencing Center for Infectious Disease"/>
            <person name="Wu L."/>
            <person name="Ma J."/>
        </authorList>
    </citation>
    <scope>NUCLEOTIDE SEQUENCE [LARGE SCALE GENOMIC DNA]</scope>
    <source>
        <strain evidence="4">JCM 11590</strain>
    </source>
</reference>
<dbReference type="PANTHER" id="PTHR30008">
    <property type="entry name" value="EXODEOXYRIBONUCLEASE 7 LARGE SUBUNIT"/>
    <property type="match status" value="1"/>
</dbReference>
<comment type="caution">
    <text evidence="3">The sequence shown here is derived from an EMBL/GenBank/DDBJ whole genome shotgun (WGS) entry which is preliminary data.</text>
</comment>
<keyword evidence="4" id="KW-1185">Reference proteome</keyword>
<dbReference type="EMBL" id="BMNN01000006">
    <property type="protein sequence ID" value="GGJ06439.1"/>
    <property type="molecule type" value="Genomic_DNA"/>
</dbReference>
<gene>
    <name evidence="3" type="ORF">GCM10009083_24300</name>
</gene>
<dbReference type="Pfam" id="PF02601">
    <property type="entry name" value="Exonuc_VII_L"/>
    <property type="match status" value="1"/>
</dbReference>
<accession>A0ABQ2CRP1</accession>
<feature type="coiled-coil region" evidence="1">
    <location>
        <begin position="263"/>
        <end position="297"/>
    </location>
</feature>
<evidence type="ECO:0000313" key="3">
    <source>
        <dbReference type="EMBL" id="GGJ06439.1"/>
    </source>
</evidence>
<dbReference type="Proteomes" id="UP000633263">
    <property type="component" value="Unassembled WGS sequence"/>
</dbReference>
<evidence type="ECO:0000259" key="2">
    <source>
        <dbReference type="Pfam" id="PF02601"/>
    </source>
</evidence>
<sequence>MTEVLERELKGWAAKGILVRIQGVISNLEAQRQMAEAKNYPKIYNIELNADGPVTLLGARAVFEGCSDGELVEVIGYPIINIFRGAVTVQVEALGIKNAESEEQQAQRRTLNANLAALSSLKPARNAFPLLPMVSVDLIHSAASSAQVDADFFNGLGGLIERCSVNRVPVRITSAQEIAAAIRESEADILVIIRGGGPESDFAVFNDAEVLSAMAEKTSYRVTGIGHSGNTTLLDLVADYSAPVPAEAGAHIRDQLALLVGLVSRYEKTIKARETQIEELSVDMELIQDKAEKEIERLHSSLQSVTKSQPARQPQPASESKLPWVVACVLAVIVILQFFL</sequence>
<dbReference type="RefSeq" id="WP_188636922.1">
    <property type="nucleotide sequence ID" value="NZ_BMNN01000006.1"/>
</dbReference>
<proteinExistence type="predicted"/>
<dbReference type="PANTHER" id="PTHR30008:SF0">
    <property type="entry name" value="EXODEOXYRIBONUCLEASE 7 LARGE SUBUNIT"/>
    <property type="match status" value="1"/>
</dbReference>
<name>A0ABQ2CRP1_9GAMM</name>
<dbReference type="InterPro" id="IPR020579">
    <property type="entry name" value="Exonuc_VII_lsu_C"/>
</dbReference>
<feature type="domain" description="Exonuclease VII large subunit C-terminal" evidence="2">
    <location>
        <begin position="150"/>
        <end position="306"/>
    </location>
</feature>